<evidence type="ECO:0000256" key="3">
    <source>
        <dbReference type="ARBA" id="ARBA00023315"/>
    </source>
</evidence>
<dbReference type="GO" id="GO:0003841">
    <property type="term" value="F:1-acylglycerol-3-phosphate O-acyltransferase activity"/>
    <property type="evidence" value="ECO:0007669"/>
    <property type="project" value="TreeGrafter"/>
</dbReference>
<evidence type="ECO:0000259" key="5">
    <source>
        <dbReference type="SMART" id="SM00563"/>
    </source>
</evidence>
<gene>
    <name evidence="6" type="ORF">MUB46_10365</name>
</gene>
<dbReference type="PANTHER" id="PTHR10434:SF40">
    <property type="entry name" value="1-ACYL-SN-GLYCEROL-3-PHOSPHATE ACYLTRANSFERASE"/>
    <property type="match status" value="1"/>
</dbReference>
<proteinExistence type="predicted"/>
<comment type="caution">
    <text evidence="6">The sequence shown here is derived from an EMBL/GenBank/DDBJ whole genome shotgun (WGS) entry which is preliminary data.</text>
</comment>
<keyword evidence="4" id="KW-0472">Membrane</keyword>
<dbReference type="SMART" id="SM00563">
    <property type="entry name" value="PlsC"/>
    <property type="match status" value="1"/>
</dbReference>
<keyword evidence="4" id="KW-0812">Transmembrane</keyword>
<dbReference type="PANTHER" id="PTHR10434">
    <property type="entry name" value="1-ACYL-SN-GLYCEROL-3-PHOSPHATE ACYLTRANSFERASE"/>
    <property type="match status" value="1"/>
</dbReference>
<evidence type="ECO:0000256" key="4">
    <source>
        <dbReference type="SAM" id="Phobius"/>
    </source>
</evidence>
<dbReference type="CDD" id="cd07989">
    <property type="entry name" value="LPLAT_AGPAT-like"/>
    <property type="match status" value="1"/>
</dbReference>
<evidence type="ECO:0000256" key="2">
    <source>
        <dbReference type="ARBA" id="ARBA00022679"/>
    </source>
</evidence>
<keyword evidence="7" id="KW-1185">Reference proteome</keyword>
<keyword evidence="3 6" id="KW-0012">Acyltransferase</keyword>
<keyword evidence="4" id="KW-1133">Transmembrane helix</keyword>
<sequence>MALRSILFNLAFYANLVLWMVVCLPLILLPRRALLPFMHAWAKSSIWLLRVVAGTRLEVRGAPQRFDGPLLVAAKHQSLFETFALLHCFADPAFILKHELTRIPLFGWWITRIGMIAVRRDKGARALKDMGRDARVQAESGRQVLIFPEGTRRAPGDDPAYKVGVVLLYQEMGVPCLPVALNSGLYWPRRKWQRYPGTILVEFLEVLPAGLPRKEFLARLETAIETASDRLLVEAARAPHPPPLPETARKRLQAIGEAEAR</sequence>
<dbReference type="GO" id="GO:0006654">
    <property type="term" value="P:phosphatidic acid biosynthetic process"/>
    <property type="evidence" value="ECO:0007669"/>
    <property type="project" value="TreeGrafter"/>
</dbReference>
<comment type="pathway">
    <text evidence="1">Lipid metabolism.</text>
</comment>
<dbReference type="RefSeq" id="WP_261615826.1">
    <property type="nucleotide sequence ID" value="NZ_JALIDZ010000004.1"/>
</dbReference>
<feature type="domain" description="Phospholipid/glycerol acyltransferase" evidence="5">
    <location>
        <begin position="70"/>
        <end position="184"/>
    </location>
</feature>
<accession>A0AAW5QW21</accession>
<dbReference type="Pfam" id="PF01553">
    <property type="entry name" value="Acyltransferase"/>
    <property type="match status" value="1"/>
</dbReference>
<dbReference type="EMBL" id="JALIDZ010000004">
    <property type="protein sequence ID" value="MCT8972261.1"/>
    <property type="molecule type" value="Genomic_DNA"/>
</dbReference>
<evidence type="ECO:0000313" key="7">
    <source>
        <dbReference type="Proteomes" id="UP001320898"/>
    </source>
</evidence>
<feature type="transmembrane region" description="Helical" evidence="4">
    <location>
        <begin position="6"/>
        <end position="29"/>
    </location>
</feature>
<dbReference type="InterPro" id="IPR002123">
    <property type="entry name" value="Plipid/glycerol_acylTrfase"/>
</dbReference>
<protein>
    <submittedName>
        <fullName evidence="6">1-acyl-sn-glycerol-3-phosphate acyltransferase</fullName>
    </submittedName>
</protein>
<evidence type="ECO:0000256" key="1">
    <source>
        <dbReference type="ARBA" id="ARBA00005189"/>
    </source>
</evidence>
<evidence type="ECO:0000313" key="6">
    <source>
        <dbReference type="EMBL" id="MCT8972261.1"/>
    </source>
</evidence>
<dbReference type="SUPFAM" id="SSF69593">
    <property type="entry name" value="Glycerol-3-phosphate (1)-acyltransferase"/>
    <property type="match status" value="1"/>
</dbReference>
<keyword evidence="2" id="KW-0808">Transferase</keyword>
<dbReference type="Proteomes" id="UP001320898">
    <property type="component" value="Unassembled WGS sequence"/>
</dbReference>
<reference evidence="6 7" key="1">
    <citation type="submission" date="2022-04" db="EMBL/GenBank/DDBJ databases">
        <authorList>
            <person name="Ye Y.-Q."/>
            <person name="Du Z.-J."/>
        </authorList>
    </citation>
    <scope>NUCLEOTIDE SEQUENCE [LARGE SCALE GENOMIC DNA]</scope>
    <source>
        <strain evidence="6 7">A6E488</strain>
    </source>
</reference>
<organism evidence="6 7">
    <name type="scientific">Microbaculum marinisediminis</name>
    <dbReference type="NCBI Taxonomy" id="2931392"/>
    <lineage>
        <taxon>Bacteria</taxon>
        <taxon>Pseudomonadati</taxon>
        <taxon>Pseudomonadota</taxon>
        <taxon>Alphaproteobacteria</taxon>
        <taxon>Hyphomicrobiales</taxon>
        <taxon>Tepidamorphaceae</taxon>
        <taxon>Microbaculum</taxon>
    </lineage>
</organism>
<dbReference type="AlphaFoldDB" id="A0AAW5QW21"/>
<name>A0AAW5QW21_9HYPH</name>